<evidence type="ECO:0000313" key="2">
    <source>
        <dbReference type="Proteomes" id="UP000307956"/>
    </source>
</evidence>
<organism evidence="1 2">
    <name type="scientific">Pseudothauera rhizosphaerae</name>
    <dbReference type="NCBI Taxonomy" id="2565932"/>
    <lineage>
        <taxon>Bacteria</taxon>
        <taxon>Pseudomonadati</taxon>
        <taxon>Pseudomonadota</taxon>
        <taxon>Betaproteobacteria</taxon>
        <taxon>Rhodocyclales</taxon>
        <taxon>Zoogloeaceae</taxon>
        <taxon>Pseudothauera</taxon>
    </lineage>
</organism>
<dbReference type="EMBL" id="SSOD01000008">
    <property type="protein sequence ID" value="THF61027.1"/>
    <property type="molecule type" value="Genomic_DNA"/>
</dbReference>
<reference evidence="1 2" key="1">
    <citation type="submission" date="2019-04" db="EMBL/GenBank/DDBJ databases">
        <title>Azoarcus rhizosphaerae sp. nov. isolated from rhizosphere of Ficus religiosa.</title>
        <authorList>
            <person name="Lin S.-Y."/>
            <person name="Hameed A."/>
            <person name="Hsu Y.-H."/>
            <person name="Young C.-C."/>
        </authorList>
    </citation>
    <scope>NUCLEOTIDE SEQUENCE [LARGE SCALE GENOMIC DNA]</scope>
    <source>
        <strain evidence="1 2">CC-YHH848</strain>
    </source>
</reference>
<dbReference type="OrthoDB" id="7432757at2"/>
<dbReference type="AlphaFoldDB" id="A0A4V3WAX8"/>
<dbReference type="Pfam" id="PF12261">
    <property type="entry name" value="T_hemolysin"/>
    <property type="match status" value="1"/>
</dbReference>
<dbReference type="InterPro" id="IPR016181">
    <property type="entry name" value="Acyl_CoA_acyltransferase"/>
</dbReference>
<evidence type="ECO:0000313" key="1">
    <source>
        <dbReference type="EMBL" id="THF61027.1"/>
    </source>
</evidence>
<gene>
    <name evidence="1" type="ORF">E6O51_12450</name>
</gene>
<dbReference type="SUPFAM" id="SSF55729">
    <property type="entry name" value="Acyl-CoA N-acyltransferases (Nat)"/>
    <property type="match status" value="1"/>
</dbReference>
<proteinExistence type="predicted"/>
<accession>A0A4V3WAX8</accession>
<protein>
    <recommendedName>
        <fullName evidence="3">Thermostable hemolysin</fullName>
    </recommendedName>
</protein>
<evidence type="ECO:0008006" key="3">
    <source>
        <dbReference type="Google" id="ProtNLM"/>
    </source>
</evidence>
<dbReference type="Proteomes" id="UP000307956">
    <property type="component" value="Unassembled WGS sequence"/>
</dbReference>
<sequence length="199" mass="21881">MRAYRHHFLPQRSLPTVRHTVDGHPRRAAAEDFVRAVFRRRYGAEVPGFAPNLMVLERDARIVAAAGWRSAAEDRLMLEHYLDRSVEEALARLAGQPVPRGRIVEVGNLAAERPGSSVDVIFALAAHLDRLGYEWVAFTATAELIGIFRRLGLPPLAIAPADPHRLGEQARAWGSYYATGPVVVAGRIRLALDKAAGHG</sequence>
<dbReference type="InterPro" id="IPR022050">
    <property type="entry name" value="T_hemolysin"/>
</dbReference>
<keyword evidence="2" id="KW-1185">Reference proteome</keyword>
<name>A0A4V3WAX8_9RHOO</name>
<dbReference type="RefSeq" id="WP_136385301.1">
    <property type="nucleotide sequence ID" value="NZ_SSOD01000008.1"/>
</dbReference>
<comment type="caution">
    <text evidence="1">The sequence shown here is derived from an EMBL/GenBank/DDBJ whole genome shotgun (WGS) entry which is preliminary data.</text>
</comment>